<feature type="region of interest" description="Disordered" evidence="1">
    <location>
        <begin position="1"/>
        <end position="52"/>
    </location>
</feature>
<dbReference type="EMBL" id="JBGMDY010000005">
    <property type="protein sequence ID" value="KAL2333650.1"/>
    <property type="molecule type" value="Genomic_DNA"/>
</dbReference>
<name>A0ABD1MEY7_9FABA</name>
<reference evidence="2 3" key="1">
    <citation type="submission" date="2024-08" db="EMBL/GenBank/DDBJ databases">
        <title>Insights into the chromosomal genome structure of Flemingia macrophylla.</title>
        <authorList>
            <person name="Ding Y."/>
            <person name="Zhao Y."/>
            <person name="Bi W."/>
            <person name="Wu M."/>
            <person name="Zhao G."/>
            <person name="Gong Y."/>
            <person name="Li W."/>
            <person name="Zhang P."/>
        </authorList>
    </citation>
    <scope>NUCLEOTIDE SEQUENCE [LARGE SCALE GENOMIC DNA]</scope>
    <source>
        <strain evidence="2">DYQJB</strain>
        <tissue evidence="2">Leaf</tissue>
    </source>
</reference>
<keyword evidence="3" id="KW-1185">Reference proteome</keyword>
<accession>A0ABD1MEY7</accession>
<comment type="caution">
    <text evidence="2">The sequence shown here is derived from an EMBL/GenBank/DDBJ whole genome shotgun (WGS) entry which is preliminary data.</text>
</comment>
<dbReference type="AlphaFoldDB" id="A0ABD1MEY7"/>
<organism evidence="2 3">
    <name type="scientific">Flemingia macrophylla</name>
    <dbReference type="NCBI Taxonomy" id="520843"/>
    <lineage>
        <taxon>Eukaryota</taxon>
        <taxon>Viridiplantae</taxon>
        <taxon>Streptophyta</taxon>
        <taxon>Embryophyta</taxon>
        <taxon>Tracheophyta</taxon>
        <taxon>Spermatophyta</taxon>
        <taxon>Magnoliopsida</taxon>
        <taxon>eudicotyledons</taxon>
        <taxon>Gunneridae</taxon>
        <taxon>Pentapetalae</taxon>
        <taxon>rosids</taxon>
        <taxon>fabids</taxon>
        <taxon>Fabales</taxon>
        <taxon>Fabaceae</taxon>
        <taxon>Papilionoideae</taxon>
        <taxon>50 kb inversion clade</taxon>
        <taxon>NPAAA clade</taxon>
        <taxon>indigoferoid/millettioid clade</taxon>
        <taxon>Phaseoleae</taxon>
        <taxon>Flemingia</taxon>
    </lineage>
</organism>
<evidence type="ECO:0000313" key="3">
    <source>
        <dbReference type="Proteomes" id="UP001603857"/>
    </source>
</evidence>
<feature type="compositionally biased region" description="Polar residues" evidence="1">
    <location>
        <begin position="1"/>
        <end position="11"/>
    </location>
</feature>
<sequence>MLTIIKNSSHFPANFDRSPTRWPPHTSSRSSTHPHRWSSATVETGTPRRDFY</sequence>
<proteinExistence type="predicted"/>
<protein>
    <submittedName>
        <fullName evidence="2">Uncharacterized protein</fullName>
    </submittedName>
</protein>
<evidence type="ECO:0000313" key="2">
    <source>
        <dbReference type="EMBL" id="KAL2333650.1"/>
    </source>
</evidence>
<evidence type="ECO:0000256" key="1">
    <source>
        <dbReference type="SAM" id="MobiDB-lite"/>
    </source>
</evidence>
<dbReference type="Proteomes" id="UP001603857">
    <property type="component" value="Unassembled WGS sequence"/>
</dbReference>
<gene>
    <name evidence="2" type="ORF">Fmac_014863</name>
</gene>